<dbReference type="FunFam" id="1.10.3210.10:FF:000001">
    <property type="entry name" value="GTP pyrophosphokinase RelA"/>
    <property type="match status" value="1"/>
</dbReference>
<protein>
    <recommendedName>
        <fullName evidence="6">TGS domain-containing protein</fullName>
    </recommendedName>
</protein>
<dbReference type="InterPro" id="IPR033655">
    <property type="entry name" value="TGS_RelA/SpoT"/>
</dbReference>
<evidence type="ECO:0000256" key="1">
    <source>
        <dbReference type="RuleBase" id="RU003847"/>
    </source>
</evidence>
<dbReference type="InterPro" id="IPR004095">
    <property type="entry name" value="TGS"/>
</dbReference>
<feature type="domain" description="ACT" evidence="2">
    <location>
        <begin position="501"/>
        <end position="576"/>
    </location>
</feature>
<dbReference type="PROSITE" id="PS51880">
    <property type="entry name" value="TGS"/>
    <property type="match status" value="1"/>
</dbReference>
<dbReference type="InterPro" id="IPR012676">
    <property type="entry name" value="TGS-like"/>
</dbReference>
<evidence type="ECO:0000313" key="4">
    <source>
        <dbReference type="EMBL" id="OGZ44936.1"/>
    </source>
</evidence>
<dbReference type="InterPro" id="IPR045865">
    <property type="entry name" value="ACT-like_dom_sf"/>
</dbReference>
<dbReference type="Pfam" id="PF02824">
    <property type="entry name" value="TGS"/>
    <property type="match status" value="1"/>
</dbReference>
<accession>A0A1G2G3W7</accession>
<dbReference type="PROSITE" id="PS51671">
    <property type="entry name" value="ACT"/>
    <property type="match status" value="1"/>
</dbReference>
<dbReference type="Pfam" id="PF04607">
    <property type="entry name" value="RelA_SpoT"/>
    <property type="match status" value="1"/>
</dbReference>
<dbReference type="NCBIfam" id="TIGR00691">
    <property type="entry name" value="spoT_relA"/>
    <property type="match status" value="1"/>
</dbReference>
<evidence type="ECO:0000259" key="2">
    <source>
        <dbReference type="PROSITE" id="PS51671"/>
    </source>
</evidence>
<dbReference type="Pfam" id="PF13291">
    <property type="entry name" value="ACT_4"/>
    <property type="match status" value="1"/>
</dbReference>
<dbReference type="InterPro" id="IPR003607">
    <property type="entry name" value="HD/PDEase_dom"/>
</dbReference>
<dbReference type="SMART" id="SM00471">
    <property type="entry name" value="HDc"/>
    <property type="match status" value="1"/>
</dbReference>
<dbReference type="Gene3D" id="3.10.20.30">
    <property type="match status" value="1"/>
</dbReference>
<dbReference type="CDD" id="cd00077">
    <property type="entry name" value="HDc"/>
    <property type="match status" value="1"/>
</dbReference>
<evidence type="ECO:0000313" key="5">
    <source>
        <dbReference type="Proteomes" id="UP000177785"/>
    </source>
</evidence>
<dbReference type="InterPro" id="IPR002912">
    <property type="entry name" value="ACT_dom"/>
</dbReference>
<dbReference type="PANTHER" id="PTHR21262">
    <property type="entry name" value="GUANOSINE-3',5'-BIS DIPHOSPHATE 3'-PYROPHOSPHOHYDROLASE"/>
    <property type="match status" value="1"/>
</dbReference>
<dbReference type="CDD" id="cd01668">
    <property type="entry name" value="TGS_RSH"/>
    <property type="match status" value="1"/>
</dbReference>
<dbReference type="Gene3D" id="1.10.3210.10">
    <property type="entry name" value="Hypothetical protein af1432"/>
    <property type="match status" value="1"/>
</dbReference>
<dbReference type="SUPFAM" id="SSF55021">
    <property type="entry name" value="ACT-like"/>
    <property type="match status" value="1"/>
</dbReference>
<dbReference type="GO" id="GO:0015969">
    <property type="term" value="P:guanosine tetraphosphate metabolic process"/>
    <property type="evidence" value="ECO:0007669"/>
    <property type="project" value="InterPro"/>
</dbReference>
<comment type="caution">
    <text evidence="4">The sequence shown here is derived from an EMBL/GenBank/DDBJ whole genome shotgun (WGS) entry which is preliminary data.</text>
</comment>
<gene>
    <name evidence="4" type="ORF">A2756_03650</name>
</gene>
<sequence>MTWEKFEQLLDTQTYTPEDRLVIRRAFVFAEHLHQGQKRASGHPYFSHVYTVASSIAQIKLDAEAIAAALLHDTVEDCGITQKDIEREFGVHIAFLVEGVTKLDKIKYHGVERRVESLRKMFLAIAEDVRVVLIKLYDRLHNMQTIRYLPPEKQKRIALESLELYAPLAYRLGIGELKGQLQDLAFPVLYPEEYLWLKKEMDARLPEGTTYLKKVKPILEQTLRKNGIVPKSIDFRTKHYYSLWKKLTTYDMDFARVTDLLAMRIIVKNIEDCYQTLGAIHSAWRPLPGRIKDYIALPKPNGYRSLHTTVFCLGGKVTEFQIRTQEMHNEAEYGITAHWAYEEAGKPKKGTRVSGDKLSWVRQLKDWQKEVGATVDGEEFIESVKIDFFKDRIFVLTPTGEVIDLPEGATPVDFAYHIHTDIGDHMAGAKVNNKMAPFAHKLLSGDTVEVLTQKNRHPTDDWLTFVKTSHAKAKIRSTLRKQAILQTHLDPRTSKKTERFEMYITARDRVGLLKDISAAYSFFRISIQNVSMNTQNKAYPVILIYFEGKDEKQTGKLLARVKSITGIEAVTVKLGK</sequence>
<proteinExistence type="inferred from homology"/>
<evidence type="ECO:0008006" key="6">
    <source>
        <dbReference type="Google" id="ProtNLM"/>
    </source>
</evidence>
<dbReference type="CDD" id="cd05399">
    <property type="entry name" value="NT_Rel-Spo_like"/>
    <property type="match status" value="1"/>
</dbReference>
<dbReference type="EMBL" id="MHNL01000011">
    <property type="protein sequence ID" value="OGZ44936.1"/>
    <property type="molecule type" value="Genomic_DNA"/>
</dbReference>
<dbReference type="InterPro" id="IPR043519">
    <property type="entry name" value="NT_sf"/>
</dbReference>
<dbReference type="SUPFAM" id="SSF81271">
    <property type="entry name" value="TGS-like"/>
    <property type="match status" value="1"/>
</dbReference>
<feature type="domain" description="TGS" evidence="3">
    <location>
        <begin position="389"/>
        <end position="452"/>
    </location>
</feature>
<dbReference type="GO" id="GO:0005886">
    <property type="term" value="C:plasma membrane"/>
    <property type="evidence" value="ECO:0007669"/>
    <property type="project" value="TreeGrafter"/>
</dbReference>
<dbReference type="FunFam" id="3.10.20.30:FF:000002">
    <property type="entry name" value="GTP pyrophosphokinase (RelA/SpoT)"/>
    <property type="match status" value="1"/>
</dbReference>
<dbReference type="Gene3D" id="3.30.70.260">
    <property type="match status" value="1"/>
</dbReference>
<dbReference type="InterPro" id="IPR012675">
    <property type="entry name" value="Beta-grasp_dom_sf"/>
</dbReference>
<dbReference type="Gene3D" id="3.30.460.10">
    <property type="entry name" value="Beta Polymerase, domain 2"/>
    <property type="match status" value="1"/>
</dbReference>
<dbReference type="SMART" id="SM00954">
    <property type="entry name" value="RelA_SpoT"/>
    <property type="match status" value="1"/>
</dbReference>
<dbReference type="InterPro" id="IPR004811">
    <property type="entry name" value="RelA/Spo_fam"/>
</dbReference>
<dbReference type="AlphaFoldDB" id="A0A1G2G3W7"/>
<dbReference type="Proteomes" id="UP000177785">
    <property type="component" value="Unassembled WGS sequence"/>
</dbReference>
<comment type="similarity">
    <text evidence="1">Belongs to the relA/spoT family.</text>
</comment>
<dbReference type="Pfam" id="PF13328">
    <property type="entry name" value="HD_4"/>
    <property type="match status" value="1"/>
</dbReference>
<dbReference type="PANTHER" id="PTHR21262:SF31">
    <property type="entry name" value="GTP PYROPHOSPHOKINASE"/>
    <property type="match status" value="1"/>
</dbReference>
<dbReference type="STRING" id="1802115.A2756_03650"/>
<dbReference type="SUPFAM" id="SSF109604">
    <property type="entry name" value="HD-domain/PDEase-like"/>
    <property type="match status" value="1"/>
</dbReference>
<reference evidence="4 5" key="1">
    <citation type="journal article" date="2016" name="Nat. Commun.">
        <title>Thousands of microbial genomes shed light on interconnected biogeochemical processes in an aquifer system.</title>
        <authorList>
            <person name="Anantharaman K."/>
            <person name="Brown C.T."/>
            <person name="Hug L.A."/>
            <person name="Sharon I."/>
            <person name="Castelle C.J."/>
            <person name="Probst A.J."/>
            <person name="Thomas B.C."/>
            <person name="Singh A."/>
            <person name="Wilkins M.J."/>
            <person name="Karaoz U."/>
            <person name="Brodie E.L."/>
            <person name="Williams K.H."/>
            <person name="Hubbard S.S."/>
            <person name="Banfield J.F."/>
        </authorList>
    </citation>
    <scope>NUCLEOTIDE SEQUENCE [LARGE SCALE GENOMIC DNA]</scope>
</reference>
<dbReference type="SUPFAM" id="SSF81301">
    <property type="entry name" value="Nucleotidyltransferase"/>
    <property type="match status" value="1"/>
</dbReference>
<comment type="function">
    <text evidence="1">In eubacteria ppGpp (guanosine 3'-diphosphate 5'-diphosphate) is a mediator of the stringent response that coordinates a variety of cellular activities in response to changes in nutritional abundance.</text>
</comment>
<name>A0A1G2G3W7_9BACT</name>
<evidence type="ECO:0000259" key="3">
    <source>
        <dbReference type="PROSITE" id="PS51880"/>
    </source>
</evidence>
<organism evidence="4 5">
    <name type="scientific">Candidatus Ryanbacteria bacterium RIFCSPHIGHO2_01_FULL_48_27</name>
    <dbReference type="NCBI Taxonomy" id="1802115"/>
    <lineage>
        <taxon>Bacteria</taxon>
        <taxon>Candidatus Ryaniibacteriota</taxon>
    </lineage>
</organism>
<dbReference type="InterPro" id="IPR007685">
    <property type="entry name" value="RelA_SpoT"/>
</dbReference>